<protein>
    <recommendedName>
        <fullName evidence="2">NERD domain-containing protein</fullName>
    </recommendedName>
</protein>
<comment type="caution">
    <text evidence="1">The sequence shown here is derived from an EMBL/GenBank/DDBJ whole genome shotgun (WGS) entry which is preliminary data.</text>
</comment>
<accession>A0A0F9BNH5</accession>
<evidence type="ECO:0000313" key="1">
    <source>
        <dbReference type="EMBL" id="KKK92154.1"/>
    </source>
</evidence>
<name>A0A0F9BNH5_9ZZZZ</name>
<gene>
    <name evidence="1" type="ORF">LCGC14_2705770</name>
</gene>
<sequence length="415" mass="49488">FEHSIANILEYLINVISTIDDFGDKTEISRETIDFLIESIQTIFFDTIDYYNSFQDNSEENIQTEVLIHNLFVYMDSIYEHHIYLLKLKFLPFNDFLKQELGFNLNEIFRIIKKINKDVKSNLFSNISPFIINEMTIPINFLKLISMEIGKNKEFFCYKGRERWPNNPSRFRVRPIIKYQETYYNFFPQLLFERIGLVLEELIKKNYENYYKKYVKNCSVILEDMSLNLIRKLLPDAAIFGNLFYIINEKGKQMRFETDGIVIYDNNLLIIEAKSNLFSFDARMGFFDRIKKNTRDIIDKAYNQAVRTKKYFFSKDIAEFREKNGESVIIQNTKKYENVFLINTTLEKLGPLATRLNSAKMMNYLKGKEFPWSVFINDLRIISDLIEMPSSFLLYLKRRIKNIKNINKELSERQG</sequence>
<proteinExistence type="predicted"/>
<organism evidence="1">
    <name type="scientific">marine sediment metagenome</name>
    <dbReference type="NCBI Taxonomy" id="412755"/>
    <lineage>
        <taxon>unclassified sequences</taxon>
        <taxon>metagenomes</taxon>
        <taxon>ecological metagenomes</taxon>
    </lineage>
</organism>
<dbReference type="EMBL" id="LAZR01048342">
    <property type="protein sequence ID" value="KKK92154.1"/>
    <property type="molecule type" value="Genomic_DNA"/>
</dbReference>
<reference evidence="1" key="1">
    <citation type="journal article" date="2015" name="Nature">
        <title>Complex archaea that bridge the gap between prokaryotes and eukaryotes.</title>
        <authorList>
            <person name="Spang A."/>
            <person name="Saw J.H."/>
            <person name="Jorgensen S.L."/>
            <person name="Zaremba-Niedzwiedzka K."/>
            <person name="Martijn J."/>
            <person name="Lind A.E."/>
            <person name="van Eijk R."/>
            <person name="Schleper C."/>
            <person name="Guy L."/>
            <person name="Ettema T.J."/>
        </authorList>
    </citation>
    <scope>NUCLEOTIDE SEQUENCE</scope>
</reference>
<dbReference type="AlphaFoldDB" id="A0A0F9BNH5"/>
<evidence type="ECO:0008006" key="2">
    <source>
        <dbReference type="Google" id="ProtNLM"/>
    </source>
</evidence>
<feature type="non-terminal residue" evidence="1">
    <location>
        <position position="1"/>
    </location>
</feature>